<dbReference type="PROSITE" id="PS50097">
    <property type="entry name" value="BTB"/>
    <property type="match status" value="1"/>
</dbReference>
<dbReference type="Pfam" id="PF00096">
    <property type="entry name" value="zf-C2H2"/>
    <property type="match status" value="1"/>
</dbReference>
<evidence type="ECO:0000259" key="10">
    <source>
        <dbReference type="PROSITE" id="PS50157"/>
    </source>
</evidence>
<dbReference type="GO" id="GO:0000981">
    <property type="term" value="F:DNA-binding transcription factor activity, RNA polymerase II-specific"/>
    <property type="evidence" value="ECO:0007669"/>
    <property type="project" value="TreeGrafter"/>
</dbReference>
<reference evidence="11 12" key="1">
    <citation type="submission" date="2024-03" db="EMBL/GenBank/DDBJ databases">
        <title>The genome assembly and annotation of the cricket Gryllus longicercus Weissman &amp; Gray.</title>
        <authorList>
            <person name="Szrajer S."/>
            <person name="Gray D."/>
            <person name="Ylla G."/>
        </authorList>
    </citation>
    <scope>NUCLEOTIDE SEQUENCE [LARGE SCALE GENOMIC DNA]</scope>
    <source>
        <strain evidence="11">DAG 2021-001</strain>
        <tissue evidence="11">Whole body minus gut</tissue>
    </source>
</reference>
<accession>A0AAN9YZY6</accession>
<dbReference type="PROSITE" id="PS50157">
    <property type="entry name" value="ZINC_FINGER_C2H2_2"/>
    <property type="match status" value="2"/>
</dbReference>
<keyword evidence="2" id="KW-0479">Metal-binding</keyword>
<dbReference type="SMART" id="SM00225">
    <property type="entry name" value="BTB"/>
    <property type="match status" value="1"/>
</dbReference>
<dbReference type="Pfam" id="PF12874">
    <property type="entry name" value="zf-met"/>
    <property type="match status" value="1"/>
</dbReference>
<evidence type="ECO:0000313" key="11">
    <source>
        <dbReference type="EMBL" id="KAK7793000.1"/>
    </source>
</evidence>
<feature type="compositionally biased region" description="Acidic residues" evidence="8">
    <location>
        <begin position="325"/>
        <end position="355"/>
    </location>
</feature>
<dbReference type="InterPro" id="IPR000210">
    <property type="entry name" value="BTB/POZ_dom"/>
</dbReference>
<evidence type="ECO:0000256" key="8">
    <source>
        <dbReference type="SAM" id="MobiDB-lite"/>
    </source>
</evidence>
<gene>
    <name evidence="11" type="ORF">R5R35_013181</name>
</gene>
<sequence>MNEGNVKQVKVDNWGIFFLQRLQQFFNRSEYCDLILQFSNNDQVKVHRLVLNACTEYFQTLEKQGCNVGACIIRMPADLQSEVVVPIINFMYTGRLEFRTELHTQLYAAAQQMNMTVLTKLLDAQATPSNTHQKPVPIKKPLPVTWNLQGKKIVPKQIDSDLPEPLPGRKLPIWKRRSAPTLPSYGSDSSVINHEGPSRILMTKADEVPRPTRFEWPDEDIQQTPPFTTSFDDISYETKPLVKAADRPKVPPAPPVQCQRAITSPVPPRPENRAVSFEEVRRTAVSIKRPVVVTDPNEAKKPKIVDLQAVKEYIAEHKLRKDLVDTEDSSEDVDDDLAVADMDDDDDDDMDEESEHPEGVLSGPTPSQQLNTPQKSILKSQPTFEEPVPVSTSTPVGSKKVRFSLDDKSSEGKENSSKEIKSSVNKATTVSVGSVTEPGNLSNHAKIITEVLKKYPHLVKNNKNIRLKIMQRGNQPVAPAVATETDPNKLVKSKVSYVVVKSEVAGKGKAVVLKHGGHVEPLSDLPSQQKTVSGAENTTGPWLCHTCGSNEEPVNFETYYQYRRHLQEVHMEKIDARICEHCGHRASKRNLLLYHLYTRHNIPPPRNCQFPKCDQCDYVALSESLLIKHRNNHLNNKEFICRVCNATFKSNGALQGHMQTNLHSDPSKKLYECPYCMKTFIRNINLKAHLRTAHKDFRKIDDGAGGQLDEQGLQLPLDSEDGDSQNETTGDENLPRAQVGQVMEVPVLNAVPQVKSETTQSVMLAPTMTVLAEAPTIQTLVPSSEAEALSNVASGIAASLGLADTLTGEQTVIVLDENQEFILHTTEVVREETAFTEAQEYTEESQTRSEESCPEYIVPEIIGEENQHYTGQLPNVEQYHTENSEAQTSTSDAEHCALPTNPTGAAPPTTLPSVTSEGEEIALVLSDHDYAEDTTQKDAPAPENMMFIITQPVVSVSSNTIPVVSTETTQTHVMSTLQGNGTQMAVITNAIHEGISVPVSLASPNTAVIIPAICERTNSLSEIQQSVMKVQQDPTNNNPPVLLQQNSEGNFKKATTEECVERIAESAVREAPPSEIPCPPVKQSIPVTSMPVRRMPKVEMADLVKEWDDFDEDSCDAKMEDSVVQTG</sequence>
<dbReference type="Gene3D" id="3.30.710.10">
    <property type="entry name" value="Potassium Channel Kv1.1, Chain A"/>
    <property type="match status" value="1"/>
</dbReference>
<dbReference type="Proteomes" id="UP001378592">
    <property type="component" value="Unassembled WGS sequence"/>
</dbReference>
<dbReference type="SUPFAM" id="SSF54695">
    <property type="entry name" value="POZ domain"/>
    <property type="match status" value="1"/>
</dbReference>
<dbReference type="GO" id="GO:0008270">
    <property type="term" value="F:zinc ion binding"/>
    <property type="evidence" value="ECO:0007669"/>
    <property type="project" value="UniProtKB-KW"/>
</dbReference>
<dbReference type="InterPro" id="IPR036236">
    <property type="entry name" value="Znf_C2H2_sf"/>
</dbReference>
<evidence type="ECO:0000259" key="9">
    <source>
        <dbReference type="PROSITE" id="PS50097"/>
    </source>
</evidence>
<comment type="subcellular location">
    <subcellularLocation>
        <location evidence="1">Nucleus</location>
    </subcellularLocation>
</comment>
<feature type="region of interest" description="Disordered" evidence="8">
    <location>
        <begin position="881"/>
        <end position="913"/>
    </location>
</feature>
<keyword evidence="4 7" id="KW-0863">Zinc-finger</keyword>
<evidence type="ECO:0000256" key="4">
    <source>
        <dbReference type="ARBA" id="ARBA00022771"/>
    </source>
</evidence>
<name>A0AAN9YZY6_9ORTH</name>
<feature type="compositionally biased region" description="Low complexity" evidence="8">
    <location>
        <begin position="897"/>
        <end position="912"/>
    </location>
</feature>
<dbReference type="PANTHER" id="PTHR24394">
    <property type="entry name" value="ZINC FINGER PROTEIN"/>
    <property type="match status" value="1"/>
</dbReference>
<feature type="domain" description="C2H2-type" evidence="10">
    <location>
        <begin position="639"/>
        <end position="668"/>
    </location>
</feature>
<keyword evidence="12" id="KW-1185">Reference proteome</keyword>
<feature type="compositionally biased region" description="Polar residues" evidence="8">
    <location>
        <begin position="364"/>
        <end position="383"/>
    </location>
</feature>
<dbReference type="PROSITE" id="PS00028">
    <property type="entry name" value="ZINC_FINGER_C2H2_1"/>
    <property type="match status" value="2"/>
</dbReference>
<evidence type="ECO:0000256" key="2">
    <source>
        <dbReference type="ARBA" id="ARBA00022723"/>
    </source>
</evidence>
<protein>
    <recommendedName>
        <fullName evidence="13">Centrosome-associated zinc finger protein CP190</fullName>
    </recommendedName>
</protein>
<keyword evidence="6" id="KW-0539">Nucleus</keyword>
<dbReference type="Pfam" id="PF00651">
    <property type="entry name" value="BTB"/>
    <property type="match status" value="1"/>
</dbReference>
<feature type="domain" description="BTB" evidence="9">
    <location>
        <begin position="32"/>
        <end position="100"/>
    </location>
</feature>
<feature type="region of interest" description="Disordered" evidence="8">
    <location>
        <begin position="700"/>
        <end position="737"/>
    </location>
</feature>
<dbReference type="InterPro" id="IPR013087">
    <property type="entry name" value="Znf_C2H2_type"/>
</dbReference>
<dbReference type="SUPFAM" id="SSF57667">
    <property type="entry name" value="beta-beta-alpha zinc fingers"/>
    <property type="match status" value="2"/>
</dbReference>
<feature type="region of interest" description="Disordered" evidence="8">
    <location>
        <begin position="245"/>
        <end position="275"/>
    </location>
</feature>
<dbReference type="SMART" id="SM00355">
    <property type="entry name" value="ZnF_C2H2"/>
    <property type="match status" value="5"/>
</dbReference>
<keyword evidence="5" id="KW-0862">Zinc</keyword>
<dbReference type="InterPro" id="IPR011333">
    <property type="entry name" value="SKP1/BTB/POZ_sf"/>
</dbReference>
<dbReference type="EMBL" id="JAZDUA010000408">
    <property type="protein sequence ID" value="KAK7793000.1"/>
    <property type="molecule type" value="Genomic_DNA"/>
</dbReference>
<evidence type="ECO:0008006" key="13">
    <source>
        <dbReference type="Google" id="ProtNLM"/>
    </source>
</evidence>
<comment type="caution">
    <text evidence="11">The sequence shown here is derived from an EMBL/GenBank/DDBJ whole genome shotgun (WGS) entry which is preliminary data.</text>
</comment>
<keyword evidence="3" id="KW-0677">Repeat</keyword>
<dbReference type="Gene3D" id="3.30.160.60">
    <property type="entry name" value="Classic Zinc Finger"/>
    <property type="match status" value="3"/>
</dbReference>
<dbReference type="PANTHER" id="PTHR24394:SF29">
    <property type="entry name" value="MYONEURIN"/>
    <property type="match status" value="1"/>
</dbReference>
<evidence type="ECO:0000256" key="5">
    <source>
        <dbReference type="ARBA" id="ARBA00022833"/>
    </source>
</evidence>
<evidence type="ECO:0000313" key="12">
    <source>
        <dbReference type="Proteomes" id="UP001378592"/>
    </source>
</evidence>
<evidence type="ECO:0000256" key="1">
    <source>
        <dbReference type="ARBA" id="ARBA00004123"/>
    </source>
</evidence>
<feature type="compositionally biased region" description="Basic and acidic residues" evidence="8">
    <location>
        <begin position="403"/>
        <end position="421"/>
    </location>
</feature>
<feature type="region of interest" description="Disordered" evidence="8">
    <location>
        <begin position="323"/>
        <end position="427"/>
    </location>
</feature>
<evidence type="ECO:0000256" key="7">
    <source>
        <dbReference type="PROSITE-ProRule" id="PRU00042"/>
    </source>
</evidence>
<proteinExistence type="predicted"/>
<dbReference type="AlphaFoldDB" id="A0AAN9YZY6"/>
<dbReference type="GO" id="GO:0005634">
    <property type="term" value="C:nucleus"/>
    <property type="evidence" value="ECO:0007669"/>
    <property type="project" value="UniProtKB-SubCell"/>
</dbReference>
<evidence type="ECO:0000256" key="3">
    <source>
        <dbReference type="ARBA" id="ARBA00022737"/>
    </source>
</evidence>
<evidence type="ECO:0000256" key="6">
    <source>
        <dbReference type="ARBA" id="ARBA00023242"/>
    </source>
</evidence>
<organism evidence="11 12">
    <name type="scientific">Gryllus longicercus</name>
    <dbReference type="NCBI Taxonomy" id="2509291"/>
    <lineage>
        <taxon>Eukaryota</taxon>
        <taxon>Metazoa</taxon>
        <taxon>Ecdysozoa</taxon>
        <taxon>Arthropoda</taxon>
        <taxon>Hexapoda</taxon>
        <taxon>Insecta</taxon>
        <taxon>Pterygota</taxon>
        <taxon>Neoptera</taxon>
        <taxon>Polyneoptera</taxon>
        <taxon>Orthoptera</taxon>
        <taxon>Ensifera</taxon>
        <taxon>Gryllidea</taxon>
        <taxon>Grylloidea</taxon>
        <taxon>Gryllidae</taxon>
        <taxon>Gryllinae</taxon>
        <taxon>Gryllus</taxon>
    </lineage>
</organism>
<feature type="domain" description="C2H2-type" evidence="10">
    <location>
        <begin position="671"/>
        <end position="699"/>
    </location>
</feature>